<protein>
    <submittedName>
        <fullName evidence="2">Gsr0265 protein</fullName>
    </submittedName>
</protein>
<dbReference type="InParanoid" id="Q7NNZ3"/>
<dbReference type="Proteomes" id="UP000000557">
    <property type="component" value="Chromosome"/>
</dbReference>
<keyword evidence="3" id="KW-1185">Reference proteome</keyword>
<organism evidence="2 3">
    <name type="scientific">Gloeobacter violaceus (strain ATCC 29082 / PCC 7421)</name>
    <dbReference type="NCBI Taxonomy" id="251221"/>
    <lineage>
        <taxon>Bacteria</taxon>
        <taxon>Bacillati</taxon>
        <taxon>Cyanobacteriota</taxon>
        <taxon>Cyanophyceae</taxon>
        <taxon>Gloeobacterales</taxon>
        <taxon>Gloeobacteraceae</taxon>
        <taxon>Gloeobacter</taxon>
    </lineage>
</organism>
<evidence type="ECO:0000256" key="1">
    <source>
        <dbReference type="SAM" id="MobiDB-lite"/>
    </source>
</evidence>
<gene>
    <name evidence="2" type="ordered locus">gsr0265</name>
</gene>
<reference evidence="2 3" key="2">
    <citation type="journal article" date="2003" name="DNA Res.">
        <title>Complete genome structure of Gloeobacter violaceus PCC 7421, a cyanobacterium that lacks thylakoids (supplement).</title>
        <authorList>
            <person name="Nakamura Y."/>
            <person name="Kaneko T."/>
            <person name="Sato S."/>
            <person name="Mimuro M."/>
            <person name="Miyashita H."/>
            <person name="Tsuchiya T."/>
            <person name="Sasamoto S."/>
            <person name="Watanabe A."/>
            <person name="Kawashima K."/>
            <person name="Kishida Y."/>
            <person name="Kiyokawa C."/>
            <person name="Kohara M."/>
            <person name="Matsumoto M."/>
            <person name="Matsuno A."/>
            <person name="Nakazaki N."/>
            <person name="Shimpo S."/>
            <person name="Takeuchi C."/>
            <person name="Yamada M."/>
            <person name="Tabata S."/>
        </authorList>
    </citation>
    <scope>NUCLEOTIDE SEQUENCE [LARGE SCALE GENOMIC DNA]</scope>
    <source>
        <strain evidence="3">ATCC 29082 / PCC 7421</strain>
    </source>
</reference>
<dbReference type="EMBL" id="BA000045">
    <property type="protein sequence ID" value="BAC88206.1"/>
    <property type="molecule type" value="Genomic_DNA"/>
</dbReference>
<sequence>MKGLEFVAIGVALMSERPRLRVDLQTHRQHLEQARENLDALRQWSEQLQYYLERLERQHAQSPLGQFQARQRTHQQVVSLSE</sequence>
<dbReference type="HOGENOM" id="CLU_2553463_0_0_3"/>
<feature type="region of interest" description="Disordered" evidence="1">
    <location>
        <begin position="63"/>
        <end position="82"/>
    </location>
</feature>
<dbReference type="STRING" id="251221.gene:10757737"/>
<evidence type="ECO:0000313" key="2">
    <source>
        <dbReference type="EMBL" id="BAC88206.1"/>
    </source>
</evidence>
<dbReference type="AlphaFoldDB" id="Q7NNZ3"/>
<reference evidence="2 3" key="1">
    <citation type="journal article" date="2003" name="DNA Res.">
        <title>Complete genome structure of Gloeobacter violaceus PCC 7421, a cyanobacterium that lacks thylakoids.</title>
        <authorList>
            <person name="Nakamura Y."/>
            <person name="Kaneko T."/>
            <person name="Sato S."/>
            <person name="Mimuro M."/>
            <person name="Miyashita H."/>
            <person name="Tsuchiya T."/>
            <person name="Sasamoto S."/>
            <person name="Watanabe A."/>
            <person name="Kawashima K."/>
            <person name="Kishida Y."/>
            <person name="Kiyokawa C."/>
            <person name="Kohara M."/>
            <person name="Matsumoto M."/>
            <person name="Matsuno A."/>
            <person name="Nakazaki N."/>
            <person name="Shimpo S."/>
            <person name="Takeuchi C."/>
            <person name="Yamada M."/>
            <person name="Tabata S."/>
        </authorList>
    </citation>
    <scope>NUCLEOTIDE SEQUENCE [LARGE SCALE GENOMIC DNA]</scope>
    <source>
        <strain evidence="3">ATCC 29082 / PCC 7421</strain>
    </source>
</reference>
<name>Q7NNZ3_GLOVI</name>
<dbReference type="EnsemblBacteria" id="BAC88206">
    <property type="protein sequence ID" value="BAC88206"/>
    <property type="gene ID" value="BAC88206"/>
</dbReference>
<proteinExistence type="predicted"/>
<accession>Q7NNZ3</accession>
<evidence type="ECO:0000313" key="3">
    <source>
        <dbReference type="Proteomes" id="UP000000557"/>
    </source>
</evidence>
<dbReference type="KEGG" id="gvi:gsr0265"/>